<evidence type="ECO:0000256" key="7">
    <source>
        <dbReference type="ARBA" id="ARBA00023065"/>
    </source>
</evidence>
<evidence type="ECO:0000256" key="8">
    <source>
        <dbReference type="ARBA" id="ARBA00023136"/>
    </source>
</evidence>
<keyword evidence="13" id="KW-1185">Reference proteome</keyword>
<keyword evidence="6 9" id="KW-1133">Transmembrane helix</keyword>
<gene>
    <name evidence="12" type="ORF">Amme_114_021</name>
</gene>
<evidence type="ECO:0000256" key="9">
    <source>
        <dbReference type="SAM" id="Phobius"/>
    </source>
</evidence>
<dbReference type="InterPro" id="IPR027470">
    <property type="entry name" value="Cation_efflux_CTD"/>
</dbReference>
<dbReference type="AlphaFoldDB" id="A0A023D840"/>
<proteinExistence type="inferred from homology"/>
<evidence type="ECO:0000256" key="2">
    <source>
        <dbReference type="ARBA" id="ARBA00008873"/>
    </source>
</evidence>
<evidence type="ECO:0000256" key="3">
    <source>
        <dbReference type="ARBA" id="ARBA00022448"/>
    </source>
</evidence>
<keyword evidence="5" id="KW-0864">Zinc transport</keyword>
<protein>
    <submittedName>
        <fullName evidence="12">Cation efflux protein</fullName>
    </submittedName>
</protein>
<dbReference type="InterPro" id="IPR002524">
    <property type="entry name" value="Cation_efflux"/>
</dbReference>
<feature type="transmembrane region" description="Helical" evidence="9">
    <location>
        <begin position="66"/>
        <end position="85"/>
    </location>
</feature>
<organism evidence="12 13">
    <name type="scientific">Acidomonas methanolica NBRC 104435</name>
    <dbReference type="NCBI Taxonomy" id="1231351"/>
    <lineage>
        <taxon>Bacteria</taxon>
        <taxon>Pseudomonadati</taxon>
        <taxon>Pseudomonadota</taxon>
        <taxon>Alphaproteobacteria</taxon>
        <taxon>Acetobacterales</taxon>
        <taxon>Acetobacteraceae</taxon>
        <taxon>Acidomonas</taxon>
    </lineage>
</organism>
<keyword evidence="7" id="KW-0406">Ion transport</keyword>
<dbReference type="PANTHER" id="PTHR11562">
    <property type="entry name" value="CATION EFFLUX PROTEIN/ ZINC TRANSPORTER"/>
    <property type="match status" value="1"/>
</dbReference>
<keyword evidence="3" id="KW-0813">Transport</keyword>
<dbReference type="SUPFAM" id="SSF160240">
    <property type="entry name" value="Cation efflux protein cytoplasmic domain-like"/>
    <property type="match status" value="1"/>
</dbReference>
<evidence type="ECO:0000256" key="5">
    <source>
        <dbReference type="ARBA" id="ARBA00022906"/>
    </source>
</evidence>
<keyword evidence="5" id="KW-0862">Zinc</keyword>
<reference evidence="12 13" key="2">
    <citation type="journal article" date="2014" name="FEMS Microbiol. Lett.">
        <title>Draft genomic DNA sequence of the facultatively methylotrophic bacterium Acidomonas methanolica type strain MB58.</title>
        <authorList>
            <person name="Higashiura N."/>
            <person name="Hadano H."/>
            <person name="Hirakawa H."/>
            <person name="Matsutani M."/>
            <person name="Takabe S."/>
            <person name="Matsushita K."/>
            <person name="Azuma Y."/>
        </authorList>
    </citation>
    <scope>NUCLEOTIDE SEQUENCE [LARGE SCALE GENOMIC DNA]</scope>
    <source>
        <strain evidence="12 13">MB58</strain>
    </source>
</reference>
<feature type="transmembrane region" description="Helical" evidence="9">
    <location>
        <begin position="161"/>
        <end position="182"/>
    </location>
</feature>
<dbReference type="PANTHER" id="PTHR11562:SF17">
    <property type="entry name" value="RE54080P-RELATED"/>
    <property type="match status" value="1"/>
</dbReference>
<feature type="transmembrane region" description="Helical" evidence="9">
    <location>
        <begin position="97"/>
        <end position="121"/>
    </location>
</feature>
<evidence type="ECO:0000256" key="4">
    <source>
        <dbReference type="ARBA" id="ARBA00022692"/>
    </source>
</evidence>
<keyword evidence="8 9" id="KW-0472">Membrane</keyword>
<evidence type="ECO:0000259" key="10">
    <source>
        <dbReference type="Pfam" id="PF01545"/>
    </source>
</evidence>
<dbReference type="Pfam" id="PF16916">
    <property type="entry name" value="ZT_dimer"/>
    <property type="match status" value="1"/>
</dbReference>
<feature type="domain" description="Cation efflux protein cytoplasmic" evidence="11">
    <location>
        <begin position="197"/>
        <end position="275"/>
    </location>
</feature>
<feature type="transmembrane region" description="Helical" evidence="9">
    <location>
        <begin position="133"/>
        <end position="155"/>
    </location>
</feature>
<evidence type="ECO:0000256" key="1">
    <source>
        <dbReference type="ARBA" id="ARBA00004141"/>
    </source>
</evidence>
<dbReference type="InterPro" id="IPR058533">
    <property type="entry name" value="Cation_efflux_TM"/>
</dbReference>
<evidence type="ECO:0000256" key="6">
    <source>
        <dbReference type="ARBA" id="ARBA00022989"/>
    </source>
</evidence>
<dbReference type="NCBIfam" id="TIGR01297">
    <property type="entry name" value="CDF"/>
    <property type="match status" value="1"/>
</dbReference>
<comment type="caution">
    <text evidence="12">The sequence shown here is derived from an EMBL/GenBank/DDBJ whole genome shotgun (WGS) entry which is preliminary data.</text>
</comment>
<evidence type="ECO:0000313" key="13">
    <source>
        <dbReference type="Proteomes" id="UP000019760"/>
    </source>
</evidence>
<dbReference type="GO" id="GO:0005385">
    <property type="term" value="F:zinc ion transmembrane transporter activity"/>
    <property type="evidence" value="ECO:0007669"/>
    <property type="project" value="TreeGrafter"/>
</dbReference>
<dbReference type="InterPro" id="IPR036837">
    <property type="entry name" value="Cation_efflux_CTD_sf"/>
</dbReference>
<feature type="domain" description="Cation efflux protein transmembrane" evidence="10">
    <location>
        <begin position="3"/>
        <end position="185"/>
    </location>
</feature>
<dbReference type="Gene3D" id="1.20.1510.10">
    <property type="entry name" value="Cation efflux protein transmembrane domain"/>
    <property type="match status" value="1"/>
</dbReference>
<evidence type="ECO:0000313" key="12">
    <source>
        <dbReference type="EMBL" id="GAJ30264.1"/>
    </source>
</evidence>
<reference evidence="13" key="1">
    <citation type="journal article" date="2014" name="FEMS Microbiol. Lett.">
        <title>Draft Genomic DNA Sequence of the Facultatively Methylotrophic Bacterium Acidomonas methanolica type strain MB58.</title>
        <authorList>
            <person name="Higashiura N."/>
            <person name="Hadano H."/>
            <person name="Hirakawa H."/>
            <person name="Matsutani M."/>
            <person name="Takabe S."/>
            <person name="Matsushita K."/>
            <person name="Azuma Y."/>
        </authorList>
    </citation>
    <scope>NUCLEOTIDE SEQUENCE [LARGE SCALE GENOMIC DNA]</scope>
    <source>
        <strain evidence="13">MB58</strain>
    </source>
</reference>
<dbReference type="GO" id="GO:0005886">
    <property type="term" value="C:plasma membrane"/>
    <property type="evidence" value="ECO:0007669"/>
    <property type="project" value="TreeGrafter"/>
</dbReference>
<dbReference type="InterPro" id="IPR050681">
    <property type="entry name" value="CDF/SLC30A"/>
</dbReference>
<comment type="similarity">
    <text evidence="2">Belongs to the cation diffusion facilitator (CDF) transporter (TC 2.A.4) family. SLC30A subfamily.</text>
</comment>
<name>A0A023D840_ACIMT</name>
<dbReference type="Pfam" id="PF01545">
    <property type="entry name" value="Cation_efflux"/>
    <property type="match status" value="1"/>
</dbReference>
<keyword evidence="4 9" id="KW-0812">Transmembrane</keyword>
<comment type="subcellular location">
    <subcellularLocation>
        <location evidence="1">Membrane</location>
        <topology evidence="1">Multi-pass membrane protein</topology>
    </subcellularLocation>
</comment>
<evidence type="ECO:0000259" key="11">
    <source>
        <dbReference type="Pfam" id="PF16916"/>
    </source>
</evidence>
<accession>A0A023D840</accession>
<dbReference type="SUPFAM" id="SSF161111">
    <property type="entry name" value="Cation efflux protein transmembrane domain-like"/>
    <property type="match status" value="1"/>
</dbReference>
<sequence length="300" mass="31093">MGMALNTIYIVGEVVWGLRAHALALLADAGHNLSDVLGLGVAWLTTVLARRSPSARFTYGLKRSTILSALGNAILILLVTGGIAWEAILRLLHPAPVAGWTVTIVAAIGIAVNGGTALLLMRGSEDDMNVRGAFLHMVYDALLALAVVLTGIAIALTGRMILDPLVSLFVSAVIIAGTWSFLRGALGMALDAVPAGIDPAAVTTALLGLDGVRDVHHLHIWALSTTETALTAHIVADPAPVSGAEAAGPDFLLKRAAEMLAARFDIDHPTLQIERTACAAHMTCPGRADAQDGPPLNGSP</sequence>
<dbReference type="Proteomes" id="UP000019760">
    <property type="component" value="Unassembled WGS sequence"/>
</dbReference>
<dbReference type="InterPro" id="IPR027469">
    <property type="entry name" value="Cation_efflux_TMD_sf"/>
</dbReference>
<dbReference type="EMBL" id="BAND01000113">
    <property type="protein sequence ID" value="GAJ30264.1"/>
    <property type="molecule type" value="Genomic_DNA"/>
</dbReference>